<accession>A0ABV5AYN8</accession>
<protein>
    <submittedName>
        <fullName evidence="1">Uncharacterized protein</fullName>
    </submittedName>
</protein>
<evidence type="ECO:0000313" key="2">
    <source>
        <dbReference type="Proteomes" id="UP001580346"/>
    </source>
</evidence>
<comment type="caution">
    <text evidence="1">The sequence shown here is derived from an EMBL/GenBank/DDBJ whole genome shotgun (WGS) entry which is preliminary data.</text>
</comment>
<reference evidence="1 2" key="1">
    <citation type="submission" date="2024-09" db="EMBL/GenBank/DDBJ databases">
        <title>Paenibacillus zeirhizospherea sp. nov., isolated from surface of the maize (Zea mays) roots in a horticulture field, Hungary.</title>
        <authorList>
            <person name="Marton D."/>
            <person name="Farkas M."/>
            <person name="Bedics A."/>
            <person name="Toth E."/>
            <person name="Tancsics A."/>
            <person name="Boka K."/>
            <person name="Maroti G."/>
            <person name="Kriszt B."/>
            <person name="Cserhati M."/>
        </authorList>
    </citation>
    <scope>NUCLEOTIDE SEQUENCE [LARGE SCALE GENOMIC DNA]</scope>
    <source>
        <strain evidence="1 2">KCTC 33519</strain>
    </source>
</reference>
<proteinExistence type="predicted"/>
<dbReference type="RefSeq" id="WP_375357588.1">
    <property type="nucleotide sequence ID" value="NZ_JBHHMI010000029.1"/>
</dbReference>
<dbReference type="Proteomes" id="UP001580346">
    <property type="component" value="Unassembled WGS sequence"/>
</dbReference>
<gene>
    <name evidence="1" type="ORF">ACE41H_21370</name>
</gene>
<name>A0ABV5AYN8_9BACL</name>
<evidence type="ECO:0000313" key="1">
    <source>
        <dbReference type="EMBL" id="MFB5269315.1"/>
    </source>
</evidence>
<organism evidence="1 2">
    <name type="scientific">Paenibacillus enshidis</name>
    <dbReference type="NCBI Taxonomy" id="1458439"/>
    <lineage>
        <taxon>Bacteria</taxon>
        <taxon>Bacillati</taxon>
        <taxon>Bacillota</taxon>
        <taxon>Bacilli</taxon>
        <taxon>Bacillales</taxon>
        <taxon>Paenibacillaceae</taxon>
        <taxon>Paenibacillus</taxon>
    </lineage>
</organism>
<keyword evidence="2" id="KW-1185">Reference proteome</keyword>
<sequence>MMYEVGALFPQLNPEPGVAVPRTQIVGSSFDVTYYINKPTNKEINTFKNSLLRLHIFVYKHIPFMAISYLGSSWTYDFTLTVVGRDKEVLDTFFHDGNAVNLFLIDDKTNILRAGRLIGLYPEAEHQIKSACRDQLTAYKEIAEVNAVINEGYSSMQTDDIIHSSTTYEFQKNY</sequence>
<dbReference type="EMBL" id="JBHHMI010000029">
    <property type="protein sequence ID" value="MFB5269315.1"/>
    <property type="molecule type" value="Genomic_DNA"/>
</dbReference>